<comment type="caution">
    <text evidence="3">The sequence shown here is derived from an EMBL/GenBank/DDBJ whole genome shotgun (WGS) entry which is preliminary data.</text>
</comment>
<protein>
    <recommendedName>
        <fullName evidence="2">Heterokaryon incompatibility domain-containing protein</fullName>
    </recommendedName>
</protein>
<dbReference type="Proteomes" id="UP001234581">
    <property type="component" value="Unassembled WGS sequence"/>
</dbReference>
<proteinExistence type="predicted"/>
<name>A0AAD7XW31_9FUNG</name>
<feature type="compositionally biased region" description="Acidic residues" evidence="1">
    <location>
        <begin position="1"/>
        <end position="11"/>
    </location>
</feature>
<dbReference type="RefSeq" id="XP_058337151.1">
    <property type="nucleotide sequence ID" value="XM_058492091.1"/>
</dbReference>
<evidence type="ECO:0000256" key="1">
    <source>
        <dbReference type="SAM" id="MobiDB-lite"/>
    </source>
</evidence>
<reference evidence="3 4" key="1">
    <citation type="submission" date="2023-03" db="EMBL/GenBank/DDBJ databases">
        <title>Genome sequence of Lichtheimia ornata CBS 291.66.</title>
        <authorList>
            <person name="Mohabir J.T."/>
            <person name="Shea T.P."/>
            <person name="Kurbessoian T."/>
            <person name="Berby B."/>
            <person name="Fontaine J."/>
            <person name="Livny J."/>
            <person name="Gnirke A."/>
            <person name="Stajich J.E."/>
            <person name="Cuomo C.A."/>
        </authorList>
    </citation>
    <scope>NUCLEOTIDE SEQUENCE [LARGE SCALE GENOMIC DNA]</scope>
    <source>
        <strain evidence="3">CBS 291.66</strain>
    </source>
</reference>
<dbReference type="EMBL" id="JARTCD010000113">
    <property type="protein sequence ID" value="KAJ8652237.1"/>
    <property type="molecule type" value="Genomic_DNA"/>
</dbReference>
<accession>A0AAD7XW31</accession>
<dbReference type="PANTHER" id="PTHR24148:SF64">
    <property type="entry name" value="HETEROKARYON INCOMPATIBILITY DOMAIN-CONTAINING PROTEIN"/>
    <property type="match status" value="1"/>
</dbReference>
<dbReference type="InterPro" id="IPR010730">
    <property type="entry name" value="HET"/>
</dbReference>
<evidence type="ECO:0000313" key="3">
    <source>
        <dbReference type="EMBL" id="KAJ8652237.1"/>
    </source>
</evidence>
<evidence type="ECO:0000259" key="2">
    <source>
        <dbReference type="Pfam" id="PF06985"/>
    </source>
</evidence>
<dbReference type="PANTHER" id="PTHR24148">
    <property type="entry name" value="ANKYRIN REPEAT DOMAIN-CONTAINING PROTEIN 39 HOMOLOG-RELATED"/>
    <property type="match status" value="1"/>
</dbReference>
<gene>
    <name evidence="3" type="ORF">O0I10_012145</name>
</gene>
<keyword evidence="4" id="KW-1185">Reference proteome</keyword>
<dbReference type="Pfam" id="PF06985">
    <property type="entry name" value="HET"/>
    <property type="match status" value="1"/>
</dbReference>
<feature type="region of interest" description="Disordered" evidence="1">
    <location>
        <begin position="1"/>
        <end position="29"/>
    </location>
</feature>
<dbReference type="InterPro" id="IPR052895">
    <property type="entry name" value="HetReg/Transcr_Mod"/>
</dbReference>
<dbReference type="GeneID" id="83219532"/>
<dbReference type="AlphaFoldDB" id="A0AAD7XW31"/>
<sequence length="515" mass="59100">MQVEYGEEFEDTSNINRSMEQPPYRQASDDTIVRQSSWKIMFQEIQQHVMQTITNNKQLLFGKGSNLQGPSSQQRTTCREKNGSLYSTTTTSHNQRQLQTSQLYSHPDFRVLYVPAGNEDIMRIVQPSKDLEHQQRLEVCGYYALSHLWGDVQNAPLWDVSDLIVDEHGNPAQPVPMRPEKRDTILALLKPGSYWWIDVLCARTDTPLMIMGDVYESCYGCFALIDVSPAISGIQQINAKWLTLSIVVTHTLRAYRHAIKHNDIDEFEHYCATPTGAEDVGKPLRLKEVGIQFHDELHAVAQFFDCFWFSRVWTWQEFLLPERFTAIDERCDTVRFHGSTFVYLDQIIWSLQKIHSMIESEPILKEEYQGGITQAISKSYTRFHHIIEQQRTIKVDLQLWKNSKARLIGLKSVLDNLAGSPRTCTNPVDYVYGVLGLLAIDVPRMDDPQAVWSTFLSVLGERLQSVEKNDPDFFASISETAHSFDLSKANNLGHVYDGLVKFTRKSSKHTRMGTQ</sequence>
<organism evidence="3 4">
    <name type="scientific">Lichtheimia ornata</name>
    <dbReference type="NCBI Taxonomy" id="688661"/>
    <lineage>
        <taxon>Eukaryota</taxon>
        <taxon>Fungi</taxon>
        <taxon>Fungi incertae sedis</taxon>
        <taxon>Mucoromycota</taxon>
        <taxon>Mucoromycotina</taxon>
        <taxon>Mucoromycetes</taxon>
        <taxon>Mucorales</taxon>
        <taxon>Lichtheimiaceae</taxon>
        <taxon>Lichtheimia</taxon>
    </lineage>
</organism>
<evidence type="ECO:0000313" key="4">
    <source>
        <dbReference type="Proteomes" id="UP001234581"/>
    </source>
</evidence>
<feature type="domain" description="Heterokaryon incompatibility" evidence="2">
    <location>
        <begin position="142"/>
        <end position="317"/>
    </location>
</feature>